<feature type="region of interest" description="Disordered" evidence="1">
    <location>
        <begin position="50"/>
        <end position="72"/>
    </location>
</feature>
<proteinExistence type="predicted"/>
<evidence type="ECO:0000313" key="2">
    <source>
        <dbReference type="EMBL" id="EXM12368.1"/>
    </source>
</evidence>
<reference evidence="2" key="1">
    <citation type="submission" date="2011-11" db="EMBL/GenBank/DDBJ databases">
        <title>The Genome Sequence of Fusarium oxysporum Cotton.</title>
        <authorList>
            <consortium name="The Broad Institute Genome Sequencing Platform"/>
            <person name="Ma L.-J."/>
            <person name="Gale L.R."/>
            <person name="Schwartz D.C."/>
            <person name="Zhou S."/>
            <person name="Corby-Kistler H."/>
            <person name="Young S.K."/>
            <person name="Zeng Q."/>
            <person name="Gargeya S."/>
            <person name="Fitzgerald M."/>
            <person name="Haas B."/>
            <person name="Abouelleil A."/>
            <person name="Alvarado L."/>
            <person name="Arachchi H.M."/>
            <person name="Berlin A."/>
            <person name="Brown A."/>
            <person name="Chapman S.B."/>
            <person name="Chen Z."/>
            <person name="Dunbar C."/>
            <person name="Freedman E."/>
            <person name="Gearin G."/>
            <person name="Goldberg J."/>
            <person name="Griggs A."/>
            <person name="Gujja S."/>
            <person name="Heiman D."/>
            <person name="Howarth C."/>
            <person name="Larson L."/>
            <person name="Lui A."/>
            <person name="MacDonald P.J.P."/>
            <person name="Montmayeur A."/>
            <person name="Murphy C."/>
            <person name="Neiman D."/>
            <person name="Pearson M."/>
            <person name="Priest M."/>
            <person name="Roberts A."/>
            <person name="Saif S."/>
            <person name="Shea T."/>
            <person name="Shenoy N."/>
            <person name="Sisk P."/>
            <person name="Stolte C."/>
            <person name="Sykes S."/>
            <person name="Wortman J."/>
            <person name="Nusbaum C."/>
            <person name="Birren B."/>
        </authorList>
    </citation>
    <scope>NUCLEOTIDE SEQUENCE [LARGE SCALE GENOMIC DNA]</scope>
    <source>
        <strain evidence="2">25433</strain>
    </source>
</reference>
<dbReference type="Proteomes" id="UP000030701">
    <property type="component" value="Unassembled WGS sequence"/>
</dbReference>
<reference evidence="2" key="2">
    <citation type="submission" date="2014-03" db="EMBL/GenBank/DDBJ databases">
        <title>The Genome Annotation of Fusarium oxysporum Cotton.</title>
        <authorList>
            <consortium name="The Broad Institute Genomics Platform"/>
            <person name="Ma L.-J."/>
            <person name="Corby-Kistler H."/>
            <person name="Broz K."/>
            <person name="Gale L.R."/>
            <person name="Jonkers W."/>
            <person name="O'Donnell K."/>
            <person name="Ploetz R."/>
            <person name="Steinberg C."/>
            <person name="Schwartz D.C."/>
            <person name="VanEtten H."/>
            <person name="Zhou S."/>
            <person name="Young S.K."/>
            <person name="Zeng Q."/>
            <person name="Gargeya S."/>
            <person name="Fitzgerald M."/>
            <person name="Abouelleil A."/>
            <person name="Alvarado L."/>
            <person name="Chapman S.B."/>
            <person name="Gainer-Dewar J."/>
            <person name="Goldberg J."/>
            <person name="Griggs A."/>
            <person name="Gujja S."/>
            <person name="Hansen M."/>
            <person name="Howarth C."/>
            <person name="Imamovic A."/>
            <person name="Ireland A."/>
            <person name="Larimer J."/>
            <person name="McCowan C."/>
            <person name="Murphy C."/>
            <person name="Pearson M."/>
            <person name="Poon T.W."/>
            <person name="Priest M."/>
            <person name="Roberts A."/>
            <person name="Saif S."/>
            <person name="Shea T."/>
            <person name="Sykes S."/>
            <person name="Wortman J."/>
            <person name="Nusbaum C."/>
            <person name="Birren B."/>
        </authorList>
    </citation>
    <scope>NUCLEOTIDE SEQUENCE</scope>
    <source>
        <strain evidence="2">25433</strain>
    </source>
</reference>
<gene>
    <name evidence="2" type="ORF">FOTG_19131</name>
</gene>
<dbReference type="AlphaFoldDB" id="X0KFU9"/>
<dbReference type="EMBL" id="KK035619">
    <property type="protein sequence ID" value="EXM12368.1"/>
    <property type="molecule type" value="Genomic_DNA"/>
</dbReference>
<dbReference type="OrthoDB" id="5107328at2759"/>
<organism evidence="2">
    <name type="scientific">Fusarium oxysporum f. sp. vasinfectum 25433</name>
    <dbReference type="NCBI Taxonomy" id="1089449"/>
    <lineage>
        <taxon>Eukaryota</taxon>
        <taxon>Fungi</taxon>
        <taxon>Dikarya</taxon>
        <taxon>Ascomycota</taxon>
        <taxon>Pezizomycotina</taxon>
        <taxon>Sordariomycetes</taxon>
        <taxon>Hypocreomycetidae</taxon>
        <taxon>Hypocreales</taxon>
        <taxon>Nectriaceae</taxon>
        <taxon>Fusarium</taxon>
        <taxon>Fusarium oxysporum species complex</taxon>
    </lineage>
</organism>
<accession>X0KFU9</accession>
<name>X0KFU9_FUSOX</name>
<sequence length="181" mass="20341">MVMHFNLFKGALPPTGEGHGFCKAMFPPPSYIEPGRANPLKPRTEALAVTKGSQRGLPPPPLPRASASLRRKPAIRSRDPMAEMLQDIDYLLADYGCNDQQDRNPCTTFLLRRVPGEGLWLNYKRNAETITLTHNFDSVYVFTLGLMHQSLGKRNIRPTLLAESHSHHELAHDGVIFAYHE</sequence>
<protein>
    <submittedName>
        <fullName evidence="2">Uncharacterized protein</fullName>
    </submittedName>
</protein>
<evidence type="ECO:0000256" key="1">
    <source>
        <dbReference type="SAM" id="MobiDB-lite"/>
    </source>
</evidence>
<dbReference type="HOGENOM" id="CLU_127778_0_0_1"/>